<name>A0A4R2NG92_9BACL</name>
<evidence type="ECO:0000313" key="2">
    <source>
        <dbReference type="Proteomes" id="UP000295416"/>
    </source>
</evidence>
<accession>A0A4R2NG92</accession>
<evidence type="ECO:0000313" key="1">
    <source>
        <dbReference type="EMBL" id="TCP20291.1"/>
    </source>
</evidence>
<reference evidence="1 2" key="1">
    <citation type="submission" date="2019-03" db="EMBL/GenBank/DDBJ databases">
        <title>Genomic Encyclopedia of Type Strains, Phase IV (KMG-IV): sequencing the most valuable type-strain genomes for metagenomic binning, comparative biology and taxonomic classification.</title>
        <authorList>
            <person name="Goeker M."/>
        </authorList>
    </citation>
    <scope>NUCLEOTIDE SEQUENCE [LARGE SCALE GENOMIC DNA]</scope>
    <source>
        <strain evidence="1 2">DSM 19377</strain>
    </source>
</reference>
<proteinExistence type="predicted"/>
<comment type="caution">
    <text evidence="1">The sequence shown here is derived from an EMBL/GenBank/DDBJ whole genome shotgun (WGS) entry which is preliminary data.</text>
</comment>
<sequence>MTDITQILSDILNGSGNGTGNVDVDLNDLL</sequence>
<dbReference type="Proteomes" id="UP000295416">
    <property type="component" value="Unassembled WGS sequence"/>
</dbReference>
<organism evidence="1 2">
    <name type="scientific">Scopulibacillus darangshiensis</name>
    <dbReference type="NCBI Taxonomy" id="442528"/>
    <lineage>
        <taxon>Bacteria</taxon>
        <taxon>Bacillati</taxon>
        <taxon>Bacillota</taxon>
        <taxon>Bacilli</taxon>
        <taxon>Bacillales</taxon>
        <taxon>Sporolactobacillaceae</taxon>
        <taxon>Scopulibacillus</taxon>
    </lineage>
</organism>
<protein>
    <submittedName>
        <fullName evidence="1">Uncharacterized protein</fullName>
    </submittedName>
</protein>
<gene>
    <name evidence="1" type="ORF">EV207_1539</name>
</gene>
<keyword evidence="2" id="KW-1185">Reference proteome</keyword>
<dbReference type="EMBL" id="SLXK01000053">
    <property type="protein sequence ID" value="TCP20291.1"/>
    <property type="molecule type" value="Genomic_DNA"/>
</dbReference>
<dbReference type="AlphaFoldDB" id="A0A4R2NG92"/>